<evidence type="ECO:0000313" key="2">
    <source>
        <dbReference type="EMBL" id="MBK1854304.1"/>
    </source>
</evidence>
<sequence>MAEEKKDAKAETAWQEYDLDNTNGFYFGIIELAPDFVSQLLPSPKEATADDPFGGENDKDTIRVRPGQGVLGPIVDMARLPQCVPQHPGYRDISKLVHELGIRVSEHQWVLHSGGMSGDNRLYYCLDPGNADILESICFAVHHCCGPFNFIHRSVLVSVPDQGLDNQAWTMERLLQLDYTVHARHGNVCRSGERALIEFRKKAPEPTSYLVLEPTLGESAIIADVRIEYAQAWTGEHKSSVMQNTAFTTSVGKPLILDCGIQGQDRRNFLLITETSELKGLLNHSEHRINRIHISKIEGAYAMRGNMTPKGHKATPKPFETKAFRCDSDFLVKLRTALNHNDLGQDSPFGAGPNTKGPQKIPAPIRIKNYKPTQHLGPDDTVFDITPQCHLLGLTKRQGESIYFNSSNSRLIITGSLTTQADMVSIIKGFSSTARMVRITARIVEVNAGGLKPTQWSLEKIALSHPQTQAMYASTARSGERATSGQEMAANVYKNKEGKEVTSRDYEFEVEPTISESSQKVDLGFAIHSQALGDEKTSIILETAITIPDGKPTIVELGHPNSASRTHLLILHADVITPDGSYYRDRFKALK</sequence>
<dbReference type="EMBL" id="JAENIG010000002">
    <property type="protein sequence ID" value="MBK1854304.1"/>
    <property type="molecule type" value="Genomic_DNA"/>
</dbReference>
<feature type="region of interest" description="Disordered" evidence="1">
    <location>
        <begin position="343"/>
        <end position="362"/>
    </location>
</feature>
<protein>
    <submittedName>
        <fullName evidence="2">Uncharacterized protein</fullName>
    </submittedName>
</protein>
<evidence type="ECO:0000256" key="1">
    <source>
        <dbReference type="SAM" id="MobiDB-lite"/>
    </source>
</evidence>
<dbReference type="RefSeq" id="WP_309488909.1">
    <property type="nucleotide sequence ID" value="NZ_JAENIG010000002.1"/>
</dbReference>
<dbReference type="Proteomes" id="UP000634206">
    <property type="component" value="Unassembled WGS sequence"/>
</dbReference>
<reference evidence="2" key="1">
    <citation type="submission" date="2021-01" db="EMBL/GenBank/DDBJ databases">
        <title>Modified the classification status of verrucomicrobia.</title>
        <authorList>
            <person name="Feng X."/>
        </authorList>
    </citation>
    <scope>NUCLEOTIDE SEQUENCE</scope>
    <source>
        <strain evidence="2">5K15</strain>
    </source>
</reference>
<evidence type="ECO:0000313" key="3">
    <source>
        <dbReference type="Proteomes" id="UP000634206"/>
    </source>
</evidence>
<dbReference type="AlphaFoldDB" id="A0AAE2SCB4"/>
<gene>
    <name evidence="2" type="ORF">JIN83_05010</name>
</gene>
<name>A0AAE2SCB4_9BACT</name>
<organism evidence="2 3">
    <name type="scientific">Oceaniferula flava</name>
    <dbReference type="NCBI Taxonomy" id="2800421"/>
    <lineage>
        <taxon>Bacteria</taxon>
        <taxon>Pseudomonadati</taxon>
        <taxon>Verrucomicrobiota</taxon>
        <taxon>Verrucomicrobiia</taxon>
        <taxon>Verrucomicrobiales</taxon>
        <taxon>Verrucomicrobiaceae</taxon>
        <taxon>Oceaniferula</taxon>
    </lineage>
</organism>
<proteinExistence type="predicted"/>
<comment type="caution">
    <text evidence="2">The sequence shown here is derived from an EMBL/GenBank/DDBJ whole genome shotgun (WGS) entry which is preliminary data.</text>
</comment>
<keyword evidence="3" id="KW-1185">Reference proteome</keyword>
<accession>A0AAE2SCB4</accession>